<proteinExistence type="predicted"/>
<comment type="caution">
    <text evidence="1">The sequence shown here is derived from an EMBL/GenBank/DDBJ whole genome shotgun (WGS) entry which is preliminary data.</text>
</comment>
<reference evidence="1" key="1">
    <citation type="submission" date="2020-08" db="EMBL/GenBank/DDBJ databases">
        <title>Multicomponent nature underlies the extraordinary mechanical properties of spider dragline silk.</title>
        <authorList>
            <person name="Kono N."/>
            <person name="Nakamura H."/>
            <person name="Mori M."/>
            <person name="Yoshida Y."/>
            <person name="Ohtoshi R."/>
            <person name="Malay A.D."/>
            <person name="Moran D.A.P."/>
            <person name="Tomita M."/>
            <person name="Numata K."/>
            <person name="Arakawa K."/>
        </authorList>
    </citation>
    <scope>NUCLEOTIDE SEQUENCE</scope>
</reference>
<feature type="non-terminal residue" evidence="1">
    <location>
        <position position="19"/>
    </location>
</feature>
<organism evidence="1 2">
    <name type="scientific">Nephila pilipes</name>
    <name type="common">Giant wood spider</name>
    <name type="synonym">Nephila maculata</name>
    <dbReference type="NCBI Taxonomy" id="299642"/>
    <lineage>
        <taxon>Eukaryota</taxon>
        <taxon>Metazoa</taxon>
        <taxon>Ecdysozoa</taxon>
        <taxon>Arthropoda</taxon>
        <taxon>Chelicerata</taxon>
        <taxon>Arachnida</taxon>
        <taxon>Araneae</taxon>
        <taxon>Araneomorphae</taxon>
        <taxon>Entelegynae</taxon>
        <taxon>Araneoidea</taxon>
        <taxon>Nephilidae</taxon>
        <taxon>Nephila</taxon>
    </lineage>
</organism>
<sequence length="19" mass="1898">MIAIIVLLNAVDISDAGLG</sequence>
<dbReference type="EMBL" id="BMAW01087195">
    <property type="protein sequence ID" value="GFS28412.1"/>
    <property type="molecule type" value="Genomic_DNA"/>
</dbReference>
<accession>A0A8X6I4Z0</accession>
<dbReference type="Proteomes" id="UP000887013">
    <property type="component" value="Unassembled WGS sequence"/>
</dbReference>
<dbReference type="AlphaFoldDB" id="A0A8X6I4Z0"/>
<gene>
    <name evidence="1" type="ORF">NPIL_681551</name>
</gene>
<evidence type="ECO:0000313" key="1">
    <source>
        <dbReference type="EMBL" id="GFS28412.1"/>
    </source>
</evidence>
<keyword evidence="2" id="KW-1185">Reference proteome</keyword>
<evidence type="ECO:0000313" key="2">
    <source>
        <dbReference type="Proteomes" id="UP000887013"/>
    </source>
</evidence>
<protein>
    <submittedName>
        <fullName evidence="1">Uncharacterized protein</fullName>
    </submittedName>
</protein>
<name>A0A8X6I4Z0_NEPPI</name>